<dbReference type="InterPro" id="IPR046674">
    <property type="entry name" value="DUF6544"/>
</dbReference>
<sequence>MKRMFLSEVQTEIDKSIVSQEVFSEKDIINLPEPVQRYFRYCGFIGKEKINHVKFVWDNVSFKMSPDKPWFKIKYEQYNFVYKPARLAYIYSTMFGIVPFEGRDKYLDGQGNMLGKLLKKVTLFNVKGAEINVSAAVTYLSESLIVPNCALQQYIKWKAIDNNHAKASIEYKGVKAEGIFTFNDHGEFMKFETDERYMDSGNGKSEKQKWTAELSNYIEKNDIKIPSKAKAIWNLPNGDYEYFKGTLTDIVYIPKK</sequence>
<comment type="caution">
    <text evidence="1">The sequence shown here is derived from an EMBL/GenBank/DDBJ whole genome shotgun (WGS) entry which is preliminary data.</text>
</comment>
<dbReference type="EMBL" id="JAMJEV010000004">
    <property type="protein sequence ID" value="MDO0822476.1"/>
    <property type="molecule type" value="Genomic_DNA"/>
</dbReference>
<accession>A0ABT8QME5</accession>
<organism evidence="1 2">
    <name type="scientific">Desulfosporosinus nitroreducens</name>
    <dbReference type="NCBI Taxonomy" id="2018668"/>
    <lineage>
        <taxon>Bacteria</taxon>
        <taxon>Bacillati</taxon>
        <taxon>Bacillota</taxon>
        <taxon>Clostridia</taxon>
        <taxon>Eubacteriales</taxon>
        <taxon>Desulfitobacteriaceae</taxon>
        <taxon>Desulfosporosinus</taxon>
    </lineage>
</organism>
<name>A0ABT8QME5_9FIRM</name>
<evidence type="ECO:0000313" key="2">
    <source>
        <dbReference type="Proteomes" id="UP001176021"/>
    </source>
</evidence>
<proteinExistence type="predicted"/>
<protein>
    <submittedName>
        <fullName evidence="1">Uncharacterized protein</fullName>
    </submittedName>
</protein>
<dbReference type="Proteomes" id="UP001176021">
    <property type="component" value="Unassembled WGS sequence"/>
</dbReference>
<dbReference type="RefSeq" id="WP_301998917.1">
    <property type="nucleotide sequence ID" value="NZ_JAMJEV010000004.1"/>
</dbReference>
<dbReference type="Pfam" id="PF20181">
    <property type="entry name" value="DUF6544"/>
    <property type="match status" value="1"/>
</dbReference>
<keyword evidence="2" id="KW-1185">Reference proteome</keyword>
<gene>
    <name evidence="1" type="ORF">M8H41_06345</name>
</gene>
<reference evidence="1" key="1">
    <citation type="submission" date="2022-05" db="EMBL/GenBank/DDBJ databases">
        <title>Expanded diversity of anoxic marine methylotrophy in a Black Sea sulfate reducing microorganism.</title>
        <authorList>
            <person name="Fischer P.Q."/>
            <person name="Stams A.J.M."/>
            <person name="Villanueva L."/>
            <person name="Sousa D.Z."/>
        </authorList>
    </citation>
    <scope>NUCLEOTIDE SEQUENCE</scope>
    <source>
        <strain evidence="1">P130</strain>
    </source>
</reference>
<evidence type="ECO:0000313" key="1">
    <source>
        <dbReference type="EMBL" id="MDO0822476.1"/>
    </source>
</evidence>